<dbReference type="PANTHER" id="PTHR43179">
    <property type="entry name" value="RHAMNOSYLTRANSFERASE WBBL"/>
    <property type="match status" value="1"/>
</dbReference>
<keyword evidence="3" id="KW-1185">Reference proteome</keyword>
<dbReference type="PANTHER" id="PTHR43179:SF7">
    <property type="entry name" value="RHAMNOSYLTRANSFERASE WBBL"/>
    <property type="match status" value="1"/>
</dbReference>
<accession>A0ABT9I388</accession>
<dbReference type="EMBL" id="JAPJDZ010000052">
    <property type="protein sequence ID" value="MDP5137505.1"/>
    <property type="molecule type" value="Genomic_DNA"/>
</dbReference>
<sequence>MDLKLSKPVLHVDNAVWLQESGSWQTLNGGAVVPLENHLHQQPVWACVRGNIKIFQGDINAKLVLQRDTENSYYPLPVTFKGTLLEVFYIPIGTTSISLHLFKGKGQFVVGELKLEYLSVWKAYWRMIRRVGLYMIRSRAVERRQAGVSLYMFLRSINTCYKRVGELRAYAPELTFAQWQQRFMQLSGSDCRLISNKSSTLAKQLTWKIIVYQSQTAKLSDFLLTVTSLRQSIWPSPINITLMISDEGIFDALALQLTKDSDITLLKSAEGSNDLLVGGPVNCWCWFIRAGIAVEPHALYWFSDQIAKNPLSKAIYSDHLEIDDNGTFLPKFKPDWNIEFERSTHYVGDVVVISFDEIERHALNFSKIHGQNLMLNCIEWFSIEQVLHIPSILWRESVGNEPLFLSEILLSEHLLRQGVEASVSKELPQVINLKYLISKPEPLVSVIIPTRDMPDVLNACLTSLLALTTYAHFEVLIVDNGSVLAETAALFSQFEEDPRVKVLSYNLPFNYSAINNFAVNHAKGSIICLLNNDTEIITPDWLDVMVGQLQQPDVGVVGCKLFFSDGTVQHAGDAVGPGGCADHFHSGLEGDAPGYMYRAQATMDLSAVTAACLVTFKSLFNELGGLNQKNLSVAFNDVDYCLRVRKAGYRVVYSPLAKLYHHESISRGKDDNPVKQRRARSEVDYMRQVWSKQLEADPFYNPNLSYARPDFKLSAAPKVDKPWL</sequence>
<reference evidence="2 3" key="1">
    <citation type="submission" date="2022-11" db="EMBL/GenBank/DDBJ databases">
        <title>Viruses from the air-sea interface of a natural surface slick.</title>
        <authorList>
            <person name="Rahlff J."/>
            <person name="Holmfeldt K."/>
        </authorList>
    </citation>
    <scope>NUCLEOTIDE SEQUENCE [LARGE SCALE GENOMIC DNA]</scope>
    <source>
        <strain evidence="2 3">SMS4</strain>
    </source>
</reference>
<organism evidence="2 3">
    <name type="scientific">Rheinheimera baltica</name>
    <dbReference type="NCBI Taxonomy" id="67576"/>
    <lineage>
        <taxon>Bacteria</taxon>
        <taxon>Pseudomonadati</taxon>
        <taxon>Pseudomonadota</taxon>
        <taxon>Gammaproteobacteria</taxon>
        <taxon>Chromatiales</taxon>
        <taxon>Chromatiaceae</taxon>
        <taxon>Rheinheimera</taxon>
    </lineage>
</organism>
<evidence type="ECO:0000259" key="1">
    <source>
        <dbReference type="Pfam" id="PF00535"/>
    </source>
</evidence>
<dbReference type="CDD" id="cd04186">
    <property type="entry name" value="GT_2_like_c"/>
    <property type="match status" value="1"/>
</dbReference>
<gene>
    <name evidence="2" type="ORF">ORJ04_16230</name>
</gene>
<proteinExistence type="predicted"/>
<name>A0ABT9I388_9GAMM</name>
<protein>
    <submittedName>
        <fullName evidence="2">Glycosyltransferase family 2 protein</fullName>
    </submittedName>
</protein>
<evidence type="ECO:0000313" key="3">
    <source>
        <dbReference type="Proteomes" id="UP001231109"/>
    </source>
</evidence>
<feature type="domain" description="Glycosyltransferase 2-like" evidence="1">
    <location>
        <begin position="445"/>
        <end position="565"/>
    </location>
</feature>
<dbReference type="InterPro" id="IPR029044">
    <property type="entry name" value="Nucleotide-diphossugar_trans"/>
</dbReference>
<dbReference type="SUPFAM" id="SSF53448">
    <property type="entry name" value="Nucleotide-diphospho-sugar transferases"/>
    <property type="match status" value="1"/>
</dbReference>
<dbReference type="Proteomes" id="UP001231109">
    <property type="component" value="Unassembled WGS sequence"/>
</dbReference>
<evidence type="ECO:0000313" key="2">
    <source>
        <dbReference type="EMBL" id="MDP5137505.1"/>
    </source>
</evidence>
<dbReference type="InterPro" id="IPR001173">
    <property type="entry name" value="Glyco_trans_2-like"/>
</dbReference>
<comment type="caution">
    <text evidence="2">The sequence shown here is derived from an EMBL/GenBank/DDBJ whole genome shotgun (WGS) entry which is preliminary data.</text>
</comment>
<dbReference type="Pfam" id="PF00535">
    <property type="entry name" value="Glycos_transf_2"/>
    <property type="match status" value="1"/>
</dbReference>
<dbReference type="RefSeq" id="WP_305976836.1">
    <property type="nucleotide sequence ID" value="NZ_JAPJDZ010000052.1"/>
</dbReference>
<dbReference type="Gene3D" id="3.90.550.10">
    <property type="entry name" value="Spore Coat Polysaccharide Biosynthesis Protein SpsA, Chain A"/>
    <property type="match status" value="1"/>
</dbReference>